<evidence type="ECO:0000313" key="2">
    <source>
        <dbReference type="Proteomes" id="UP000014500"/>
    </source>
</evidence>
<dbReference type="PANTHER" id="PTHR47501:SF5">
    <property type="entry name" value="HAT C-TERMINAL DIMERISATION DOMAIN-CONTAINING PROTEIN"/>
    <property type="match status" value="1"/>
</dbReference>
<reference evidence="1" key="2">
    <citation type="submission" date="2015-02" db="UniProtKB">
        <authorList>
            <consortium name="EnsemblMetazoa"/>
        </authorList>
    </citation>
    <scope>IDENTIFICATION</scope>
</reference>
<organism evidence="1 2">
    <name type="scientific">Strigamia maritima</name>
    <name type="common">European centipede</name>
    <name type="synonym">Geophilus maritimus</name>
    <dbReference type="NCBI Taxonomy" id="126957"/>
    <lineage>
        <taxon>Eukaryota</taxon>
        <taxon>Metazoa</taxon>
        <taxon>Ecdysozoa</taxon>
        <taxon>Arthropoda</taxon>
        <taxon>Myriapoda</taxon>
        <taxon>Chilopoda</taxon>
        <taxon>Pleurostigmophora</taxon>
        <taxon>Geophilomorpha</taxon>
        <taxon>Linotaeniidae</taxon>
        <taxon>Strigamia</taxon>
    </lineage>
</organism>
<reference evidence="2" key="1">
    <citation type="submission" date="2011-05" db="EMBL/GenBank/DDBJ databases">
        <authorList>
            <person name="Richards S.R."/>
            <person name="Qu J."/>
            <person name="Jiang H."/>
            <person name="Jhangiani S.N."/>
            <person name="Agravi P."/>
            <person name="Goodspeed R."/>
            <person name="Gross S."/>
            <person name="Mandapat C."/>
            <person name="Jackson L."/>
            <person name="Mathew T."/>
            <person name="Pu L."/>
            <person name="Thornton R."/>
            <person name="Saada N."/>
            <person name="Wilczek-Boney K.B."/>
            <person name="Lee S."/>
            <person name="Kovar C."/>
            <person name="Wu Y."/>
            <person name="Scherer S.E."/>
            <person name="Worley K.C."/>
            <person name="Muzny D.M."/>
            <person name="Gibbs R."/>
        </authorList>
    </citation>
    <scope>NUCLEOTIDE SEQUENCE</scope>
    <source>
        <strain evidence="2">Brora</strain>
    </source>
</reference>
<proteinExistence type="predicted"/>
<dbReference type="HOGENOM" id="CLU_013874_1_0_1"/>
<dbReference type="EMBL" id="JH429753">
    <property type="status" value="NOT_ANNOTATED_CDS"/>
    <property type="molecule type" value="Genomic_DNA"/>
</dbReference>
<accession>T1IH67</accession>
<dbReference type="SUPFAM" id="SSF53098">
    <property type="entry name" value="Ribonuclease H-like"/>
    <property type="match status" value="1"/>
</dbReference>
<dbReference type="PhylomeDB" id="T1IH67"/>
<dbReference type="InterPro" id="IPR012337">
    <property type="entry name" value="RNaseH-like_sf"/>
</dbReference>
<dbReference type="EnsemblMetazoa" id="SMAR000174-RA">
    <property type="protein sequence ID" value="SMAR000174-PA"/>
    <property type="gene ID" value="SMAR000174"/>
</dbReference>
<dbReference type="eggNOG" id="ENOG502TBR2">
    <property type="taxonomic scope" value="Eukaryota"/>
</dbReference>
<dbReference type="PANTHER" id="PTHR47501">
    <property type="entry name" value="TRANSPOSASE-RELATED"/>
    <property type="match status" value="1"/>
</dbReference>
<keyword evidence="2" id="KW-1185">Reference proteome</keyword>
<dbReference type="STRING" id="126957.T1IH67"/>
<evidence type="ECO:0000313" key="1">
    <source>
        <dbReference type="EnsemblMetazoa" id="SMAR000174-PA"/>
    </source>
</evidence>
<dbReference type="OMA" id="CTENIFA"/>
<sequence>MKPELDFLNEYLDVMKCLATALDLMQGEQNSFLVMLLPTVITIKTRLQTMKPKLVYSKSLVEAIQAGLEKRFGSCYDDRELIIATVTIPQFKLFWIDSEEEIDRAKCLLRSEIKRVNNTGSSVAQPHEEKNNDNSFFLFKQNTNVLLPASTELDQYLSDSGTNLCIVQKYPSLKKIFLRYNTAITSSAPVERLFSSGKIILSSLRNKLKK</sequence>
<protein>
    <recommendedName>
        <fullName evidence="3">HAT C-terminal dimerisation domain-containing protein</fullName>
    </recommendedName>
</protein>
<name>T1IH67_STRMM</name>
<dbReference type="AlphaFoldDB" id="T1IH67"/>
<dbReference type="Proteomes" id="UP000014500">
    <property type="component" value="Unassembled WGS sequence"/>
</dbReference>
<evidence type="ECO:0008006" key="3">
    <source>
        <dbReference type="Google" id="ProtNLM"/>
    </source>
</evidence>